<evidence type="ECO:0000313" key="3">
    <source>
        <dbReference type="Ensembl" id="ENSCINP00000014888.3"/>
    </source>
</evidence>
<keyword evidence="2" id="KW-0443">Lipid metabolism</keyword>
<dbReference type="Proteomes" id="UP000008144">
    <property type="component" value="Chromosome 14"/>
</dbReference>
<evidence type="ECO:0008006" key="5">
    <source>
        <dbReference type="Google" id="ProtNLM"/>
    </source>
</evidence>
<dbReference type="HOGENOM" id="CLU_007802_0_0_1"/>
<dbReference type="Ensembl" id="ENSCINT00000014888.3">
    <property type="protein sequence ID" value="ENSCINP00000014888.3"/>
    <property type="gene ID" value="ENSCING00000007257.3"/>
</dbReference>
<dbReference type="STRING" id="7719.ENSCINP00000014888"/>
<dbReference type="GeneTree" id="ENSGT00940000168191"/>
<reference evidence="4" key="1">
    <citation type="journal article" date="2002" name="Science">
        <title>The draft genome of Ciona intestinalis: insights into chordate and vertebrate origins.</title>
        <authorList>
            <person name="Dehal P."/>
            <person name="Satou Y."/>
            <person name="Campbell R.K."/>
            <person name="Chapman J."/>
            <person name="Degnan B."/>
            <person name="De Tomaso A."/>
            <person name="Davidson B."/>
            <person name="Di Gregorio A."/>
            <person name="Gelpke M."/>
            <person name="Goodstein D.M."/>
            <person name="Harafuji N."/>
            <person name="Hastings K.E."/>
            <person name="Ho I."/>
            <person name="Hotta K."/>
            <person name="Huang W."/>
            <person name="Kawashima T."/>
            <person name="Lemaire P."/>
            <person name="Martinez D."/>
            <person name="Meinertzhagen I.A."/>
            <person name="Necula S."/>
            <person name="Nonaka M."/>
            <person name="Putnam N."/>
            <person name="Rash S."/>
            <person name="Saiga H."/>
            <person name="Satake M."/>
            <person name="Terry A."/>
            <person name="Yamada L."/>
            <person name="Wang H.G."/>
            <person name="Awazu S."/>
            <person name="Azumi K."/>
            <person name="Boore J."/>
            <person name="Branno M."/>
            <person name="Chin-Bow S."/>
            <person name="DeSantis R."/>
            <person name="Doyle S."/>
            <person name="Francino P."/>
            <person name="Keys D.N."/>
            <person name="Haga S."/>
            <person name="Hayashi H."/>
            <person name="Hino K."/>
            <person name="Imai K.S."/>
            <person name="Inaba K."/>
            <person name="Kano S."/>
            <person name="Kobayashi K."/>
            <person name="Kobayashi M."/>
            <person name="Lee B.I."/>
            <person name="Makabe K.W."/>
            <person name="Manohar C."/>
            <person name="Matassi G."/>
            <person name="Medina M."/>
            <person name="Mochizuki Y."/>
            <person name="Mount S."/>
            <person name="Morishita T."/>
            <person name="Miura S."/>
            <person name="Nakayama A."/>
            <person name="Nishizaka S."/>
            <person name="Nomoto H."/>
            <person name="Ohta F."/>
            <person name="Oishi K."/>
            <person name="Rigoutsos I."/>
            <person name="Sano M."/>
            <person name="Sasaki A."/>
            <person name="Sasakura Y."/>
            <person name="Shoguchi E."/>
            <person name="Shin-i T."/>
            <person name="Spagnuolo A."/>
            <person name="Stainier D."/>
            <person name="Suzuki M.M."/>
            <person name="Tassy O."/>
            <person name="Takatori N."/>
            <person name="Tokuoka M."/>
            <person name="Yagi K."/>
            <person name="Yoshizaki F."/>
            <person name="Wada S."/>
            <person name="Zhang C."/>
            <person name="Hyatt P.D."/>
            <person name="Larimer F."/>
            <person name="Detter C."/>
            <person name="Doggett N."/>
            <person name="Glavina T."/>
            <person name="Hawkins T."/>
            <person name="Richardson P."/>
            <person name="Lucas S."/>
            <person name="Kohara Y."/>
            <person name="Levine M."/>
            <person name="Satoh N."/>
            <person name="Rokhsar D.S."/>
        </authorList>
    </citation>
    <scope>NUCLEOTIDE SEQUENCE [LARGE SCALE GENOMIC DNA]</scope>
</reference>
<organism evidence="3 4">
    <name type="scientific">Ciona intestinalis</name>
    <name type="common">Transparent sea squirt</name>
    <name type="synonym">Ascidia intestinalis</name>
    <dbReference type="NCBI Taxonomy" id="7719"/>
    <lineage>
        <taxon>Eukaryota</taxon>
        <taxon>Metazoa</taxon>
        <taxon>Chordata</taxon>
        <taxon>Tunicata</taxon>
        <taxon>Ascidiacea</taxon>
        <taxon>Phlebobranchia</taxon>
        <taxon>Cionidae</taxon>
        <taxon>Ciona</taxon>
    </lineage>
</organism>
<keyword evidence="4" id="KW-1185">Reference proteome</keyword>
<sequence>MAKVSLELSLKCTELQLPANFSEGVFVAVHHCQPNHGFWSNHLETDVIRGSNKPVFLKTVSFFIKDNVTEDTRMRFIVYRVSKNKDITEQGTCFCVVGDITAKDEVKNKGNYTGTLVLTTLHASDKTKKRLKPIWTMRDGTDKQFLVTTENGDFNPKAVVPVDASLAESVKPKSEQEFTSITKNPVLKSMFSNAICRTYKFPTEGGEFIRAQELMMESCLSFRVPIHFLKLLVDEETKKIGSLESIGKLTGHWEAVRRRRVDSLKKYLDRYQARIKHMMMHYHAPFFKKSVDKMSEELEFVPTNLHIQKMTVQNLNNDTFNYDITTVGATTAHAMGFKHGGGLLAQLANAGDGSKRFSNCINTIIFNYPARSSEIFRNNRFLEKINSLHNQVVYEVEKLRNLTKHVTGSSEALAHLSNKVCQLITCCECELVQNAVKSLEAARPAYKPLHENYVHGPPNTDVMGSSVLVETDDSVSFNSSSSCSDLNDKVDSLWVSNRYSIKYLIKNHCAVPTSNLEVTGSWLVKSPTFNCCMKKVSFNSLLPHAATTDTQRETALNDLSILLDLVQSVCAEVNASLSFMDLNHTEQQNDFDLAYRRNVVFSQALTTIAATVQNHILTSIDNQLKLHQFSEVGIFIQVESLLSTYGNELGMLQDYAVGVNDMKHVTVKCSTANKDESHGSDRYLPTLHGTTSAMIITLHFDDSTFELLPIDLQKGKLIKLHPVMYSVGINEEQTLAERFGSTAVQEYLNQQAYESTMEYYDMKKKSLTNLDENRSIMEVVNFLRQAVHSKRNKNVEILQLAGDLCRKLNGARITSCKSAKDRTAMSVTLEQARILAMEHGLANQSFNQVLTCMRSQGTRRENTLKNVGARRYAFTSMQLMTFPKQYRAPEGTYGKAES</sequence>
<dbReference type="InParanoid" id="F6UVC2"/>
<reference evidence="3" key="2">
    <citation type="journal article" date="2008" name="Genome Biol.">
        <title>Improved genome assembly and evidence-based global gene model set for the chordate Ciona intestinalis: new insight into intron and operon populations.</title>
        <authorList>
            <person name="Satou Y."/>
            <person name="Mineta K."/>
            <person name="Ogasawara M."/>
            <person name="Sasakura Y."/>
            <person name="Shoguchi E."/>
            <person name="Ueno K."/>
            <person name="Yamada L."/>
            <person name="Matsumoto J."/>
            <person name="Wasserscheid J."/>
            <person name="Dewar K."/>
            <person name="Wiley G.B."/>
            <person name="Macmil S.L."/>
            <person name="Roe B.A."/>
            <person name="Zeller R.W."/>
            <person name="Hastings K.E."/>
            <person name="Lemaire P."/>
            <person name="Lindquist E."/>
            <person name="Endo T."/>
            <person name="Hotta K."/>
            <person name="Inaba K."/>
        </authorList>
    </citation>
    <scope>NUCLEOTIDE SEQUENCE [LARGE SCALE GENOMIC DNA]</scope>
    <source>
        <strain evidence="3">wild type</strain>
    </source>
</reference>
<keyword evidence="1" id="KW-0378">Hydrolase</keyword>
<dbReference type="AlphaFoldDB" id="F6UVC2"/>
<dbReference type="EMBL" id="EAAA01001285">
    <property type="status" value="NOT_ANNOTATED_CDS"/>
    <property type="molecule type" value="Genomic_DNA"/>
</dbReference>
<name>F6UVC2_CIOIN</name>
<protein>
    <recommendedName>
        <fullName evidence="5">Phosphatidylinositol-3,4-bisphosphate 4-phosphatase</fullName>
    </recommendedName>
</protein>
<dbReference type="GO" id="GO:0016316">
    <property type="term" value="F:phosphatidylinositol-3,4-bisphosphate 4-phosphatase activity"/>
    <property type="evidence" value="ECO:0000318"/>
    <property type="project" value="GO_Central"/>
</dbReference>
<dbReference type="PANTHER" id="PTHR12187:SF11">
    <property type="entry name" value="PHOSPHATIDYLINOSITOL-3,4-BISPHOSPHATE 4-PHOSPHATASE"/>
    <property type="match status" value="1"/>
</dbReference>
<dbReference type="FunCoup" id="F6UVC2">
    <property type="interactions" value="18"/>
</dbReference>
<dbReference type="InterPro" id="IPR039034">
    <property type="entry name" value="INPP4"/>
</dbReference>
<dbReference type="OMA" id="MEHTINI"/>
<evidence type="ECO:0000256" key="2">
    <source>
        <dbReference type="ARBA" id="ARBA00023098"/>
    </source>
</evidence>
<evidence type="ECO:0000256" key="1">
    <source>
        <dbReference type="ARBA" id="ARBA00022801"/>
    </source>
</evidence>
<accession>F6UVC2</accession>
<dbReference type="GO" id="GO:0005737">
    <property type="term" value="C:cytoplasm"/>
    <property type="evidence" value="ECO:0000318"/>
    <property type="project" value="GO_Central"/>
</dbReference>
<proteinExistence type="predicted"/>
<evidence type="ECO:0000313" key="4">
    <source>
        <dbReference type="Proteomes" id="UP000008144"/>
    </source>
</evidence>
<reference evidence="3" key="3">
    <citation type="submission" date="2025-08" db="UniProtKB">
        <authorList>
            <consortium name="Ensembl"/>
        </authorList>
    </citation>
    <scope>IDENTIFICATION</scope>
</reference>
<reference evidence="3" key="4">
    <citation type="submission" date="2025-09" db="UniProtKB">
        <authorList>
            <consortium name="Ensembl"/>
        </authorList>
    </citation>
    <scope>IDENTIFICATION</scope>
</reference>
<dbReference type="PANTHER" id="PTHR12187">
    <property type="entry name" value="AGAP000124-PA"/>
    <property type="match status" value="1"/>
</dbReference>